<protein>
    <submittedName>
        <fullName evidence="2">Glyoxalase superfamily enzyme, possibly 3-demethylubiquinone-9 3-methyltransferase</fullName>
    </submittedName>
</protein>
<name>A0A1G9EKL3_9BACL</name>
<dbReference type="GO" id="GO:0008168">
    <property type="term" value="F:methyltransferase activity"/>
    <property type="evidence" value="ECO:0007669"/>
    <property type="project" value="UniProtKB-KW"/>
</dbReference>
<accession>A0A1G9EKL3</accession>
<reference evidence="3" key="1">
    <citation type="submission" date="2016-10" db="EMBL/GenBank/DDBJ databases">
        <authorList>
            <person name="Varghese N."/>
            <person name="Submissions S."/>
        </authorList>
    </citation>
    <scope>NUCLEOTIDE SEQUENCE [LARGE SCALE GENOMIC DNA]</scope>
    <source>
        <strain evidence="3">CGMCC 1.8895</strain>
    </source>
</reference>
<dbReference type="InterPro" id="IPR029068">
    <property type="entry name" value="Glyas_Bleomycin-R_OHBP_Dase"/>
</dbReference>
<sequence length="300" mass="34652">MSYQKIVPHLWFDTEAMEAAEFYADLFPDSKVLYSDVFEGTPSGDAEQVDFEVMGYRFMGISAGPYATKNPSISFMLVFTKDEQNEFKKIWETLAGEGRAVMPFQKYDFSELYGWVEDKYGTSWQLYQTEEAAEEIDNRVIPALMFINDNLGKAEEAMNFYIDIFKDSKVDGVYYYPGNMEPNLTTHIAQGQFELENQCFALMDSAMNHEFNFSEGVSLMVKCEDQAEIDYYWDKLSHVPEAEECGWLKDKYGVSWQIIPKMMDDMVEKGTPEQLKRVTEAFLKMKKFDVAELEAAYEGS</sequence>
<keyword evidence="3" id="KW-1185">Reference proteome</keyword>
<dbReference type="STRING" id="576118.SAMN05216216_10933"/>
<dbReference type="Gene3D" id="3.30.720.100">
    <property type="match status" value="1"/>
</dbReference>
<dbReference type="GO" id="GO:0032259">
    <property type="term" value="P:methylation"/>
    <property type="evidence" value="ECO:0007669"/>
    <property type="project" value="UniProtKB-KW"/>
</dbReference>
<dbReference type="SUPFAM" id="SSF54593">
    <property type="entry name" value="Glyoxalase/Bleomycin resistance protein/Dihydroxybiphenyl dioxygenase"/>
    <property type="match status" value="2"/>
</dbReference>
<dbReference type="PANTHER" id="PTHR33990">
    <property type="entry name" value="PROTEIN YJDN-RELATED"/>
    <property type="match status" value="1"/>
</dbReference>
<dbReference type="EMBL" id="FNFY01000009">
    <property type="protein sequence ID" value="SDK76712.1"/>
    <property type="molecule type" value="Genomic_DNA"/>
</dbReference>
<dbReference type="Proteomes" id="UP000199008">
    <property type="component" value="Unassembled WGS sequence"/>
</dbReference>
<keyword evidence="2" id="KW-0489">Methyltransferase</keyword>
<dbReference type="Pfam" id="PF06983">
    <property type="entry name" value="3-dmu-9_3-mt"/>
    <property type="match status" value="2"/>
</dbReference>
<evidence type="ECO:0000313" key="2">
    <source>
        <dbReference type="EMBL" id="SDK76712.1"/>
    </source>
</evidence>
<dbReference type="Gene3D" id="3.30.720.110">
    <property type="match status" value="1"/>
</dbReference>
<keyword evidence="2" id="KW-0830">Ubiquinone</keyword>
<dbReference type="Gene3D" id="3.10.180.10">
    <property type="entry name" value="2,3-Dihydroxybiphenyl 1,2-Dioxygenase, domain 1"/>
    <property type="match status" value="1"/>
</dbReference>
<dbReference type="AlphaFoldDB" id="A0A1G9EKL3"/>
<keyword evidence="2" id="KW-0808">Transferase</keyword>
<dbReference type="CDD" id="cd06588">
    <property type="entry name" value="PhnB_like"/>
    <property type="match status" value="2"/>
</dbReference>
<dbReference type="OrthoDB" id="9806473at2"/>
<organism evidence="2 3">
    <name type="scientific">Lacicoccus qingdaonensis</name>
    <dbReference type="NCBI Taxonomy" id="576118"/>
    <lineage>
        <taxon>Bacteria</taxon>
        <taxon>Bacillati</taxon>
        <taxon>Bacillota</taxon>
        <taxon>Bacilli</taxon>
        <taxon>Bacillales</taxon>
        <taxon>Salinicoccaceae</taxon>
        <taxon>Lacicoccus</taxon>
    </lineage>
</organism>
<evidence type="ECO:0000259" key="1">
    <source>
        <dbReference type="Pfam" id="PF06983"/>
    </source>
</evidence>
<gene>
    <name evidence="2" type="ORF">SAMN05216216_10933</name>
</gene>
<dbReference type="RefSeq" id="WP_092985917.1">
    <property type="nucleotide sequence ID" value="NZ_FNFY01000009.1"/>
</dbReference>
<proteinExistence type="predicted"/>
<evidence type="ECO:0000313" key="3">
    <source>
        <dbReference type="Proteomes" id="UP000199008"/>
    </source>
</evidence>
<dbReference type="InterPro" id="IPR028973">
    <property type="entry name" value="PhnB-like"/>
</dbReference>
<feature type="domain" description="PhnB-like" evidence="1">
    <location>
        <begin position="4"/>
        <end position="126"/>
    </location>
</feature>
<feature type="domain" description="PhnB-like" evidence="1">
    <location>
        <begin position="139"/>
        <end position="259"/>
    </location>
</feature>